<dbReference type="InterPro" id="IPR039360">
    <property type="entry name" value="Ras_GTPase"/>
</dbReference>
<dbReference type="Gene3D" id="3.40.525.10">
    <property type="entry name" value="CRAL-TRIO lipid binding domain"/>
    <property type="match status" value="1"/>
</dbReference>
<dbReference type="Proteomes" id="UP000076798">
    <property type="component" value="Unassembled WGS sequence"/>
</dbReference>
<organism evidence="5 6">
    <name type="scientific">Sistotremastrum suecicum HHB10207 ss-3</name>
    <dbReference type="NCBI Taxonomy" id="1314776"/>
    <lineage>
        <taxon>Eukaryota</taxon>
        <taxon>Fungi</taxon>
        <taxon>Dikarya</taxon>
        <taxon>Basidiomycota</taxon>
        <taxon>Agaricomycotina</taxon>
        <taxon>Agaricomycetes</taxon>
        <taxon>Sistotremastrales</taxon>
        <taxon>Sistotremastraceae</taxon>
        <taxon>Sistotremastrum</taxon>
    </lineage>
</organism>
<evidence type="ECO:0000259" key="4">
    <source>
        <dbReference type="PROSITE" id="PS50018"/>
    </source>
</evidence>
<dbReference type="InterPro" id="IPR016024">
    <property type="entry name" value="ARM-type_fold"/>
</dbReference>
<dbReference type="InterPro" id="IPR008936">
    <property type="entry name" value="Rho_GTPase_activation_prot"/>
</dbReference>
<evidence type="ECO:0000256" key="3">
    <source>
        <dbReference type="SAM" id="MobiDB-lite"/>
    </source>
</evidence>
<evidence type="ECO:0000313" key="6">
    <source>
        <dbReference type="Proteomes" id="UP000076798"/>
    </source>
</evidence>
<feature type="domain" description="Ras-GAP" evidence="4">
    <location>
        <begin position="1272"/>
        <end position="1465"/>
    </location>
</feature>
<evidence type="ECO:0000256" key="2">
    <source>
        <dbReference type="ARBA" id="ARBA00022553"/>
    </source>
</evidence>
<dbReference type="SUPFAM" id="SSF48371">
    <property type="entry name" value="ARM repeat"/>
    <property type="match status" value="2"/>
</dbReference>
<dbReference type="SUPFAM" id="SSF48350">
    <property type="entry name" value="GTPase activation domain, GAP"/>
    <property type="match status" value="1"/>
</dbReference>
<dbReference type="PROSITE" id="PS50018">
    <property type="entry name" value="RAS_GTPASE_ACTIV_2"/>
    <property type="match status" value="1"/>
</dbReference>
<evidence type="ECO:0000256" key="1">
    <source>
        <dbReference type="ARBA" id="ARBA00022468"/>
    </source>
</evidence>
<dbReference type="Gene3D" id="1.10.506.10">
    <property type="entry name" value="GTPase Activation - p120gap, domain 1"/>
    <property type="match status" value="2"/>
</dbReference>
<dbReference type="OrthoDB" id="28245at2759"/>
<reference evidence="5 6" key="1">
    <citation type="journal article" date="2016" name="Mol. Biol. Evol.">
        <title>Comparative Genomics of Early-Diverging Mushroom-Forming Fungi Provides Insights into the Origins of Lignocellulose Decay Capabilities.</title>
        <authorList>
            <person name="Nagy L.G."/>
            <person name="Riley R."/>
            <person name="Tritt A."/>
            <person name="Adam C."/>
            <person name="Daum C."/>
            <person name="Floudas D."/>
            <person name="Sun H."/>
            <person name="Yadav J.S."/>
            <person name="Pangilinan J."/>
            <person name="Larsson K.H."/>
            <person name="Matsuura K."/>
            <person name="Barry K."/>
            <person name="Labutti K."/>
            <person name="Kuo R."/>
            <person name="Ohm R.A."/>
            <person name="Bhattacharya S.S."/>
            <person name="Shirouzu T."/>
            <person name="Yoshinaga Y."/>
            <person name="Martin F.M."/>
            <person name="Grigoriev I.V."/>
            <person name="Hibbett D.S."/>
        </authorList>
    </citation>
    <scope>NUCLEOTIDE SEQUENCE [LARGE SCALE GENOMIC DNA]</scope>
    <source>
        <strain evidence="5 6">HHB10207 ss-3</strain>
    </source>
</reference>
<dbReference type="InterPro" id="IPR001936">
    <property type="entry name" value="RasGAP_dom"/>
</dbReference>
<keyword evidence="6" id="KW-1185">Reference proteome</keyword>
<dbReference type="PANTHER" id="PTHR10194">
    <property type="entry name" value="RAS GTPASE-ACTIVATING PROTEINS"/>
    <property type="match status" value="1"/>
</dbReference>
<feature type="compositionally biased region" description="Low complexity" evidence="3">
    <location>
        <begin position="106"/>
        <end position="121"/>
    </location>
</feature>
<dbReference type="InterPro" id="IPR001251">
    <property type="entry name" value="CRAL-TRIO_dom"/>
</dbReference>
<dbReference type="GO" id="GO:0005096">
    <property type="term" value="F:GTPase activator activity"/>
    <property type="evidence" value="ECO:0007669"/>
    <property type="project" value="UniProtKB-KW"/>
</dbReference>
<dbReference type="Pfam" id="PF13716">
    <property type="entry name" value="CRAL_TRIO_2"/>
    <property type="match status" value="1"/>
</dbReference>
<feature type="region of interest" description="Disordered" evidence="3">
    <location>
        <begin position="2557"/>
        <end position="2576"/>
    </location>
</feature>
<keyword evidence="1" id="KW-0343">GTPase activation</keyword>
<evidence type="ECO:0000313" key="5">
    <source>
        <dbReference type="EMBL" id="KZT34475.1"/>
    </source>
</evidence>
<protein>
    <recommendedName>
        <fullName evidence="4">Ras-GAP domain-containing protein</fullName>
    </recommendedName>
</protein>
<dbReference type="EMBL" id="KV428179">
    <property type="protein sequence ID" value="KZT34475.1"/>
    <property type="molecule type" value="Genomic_DNA"/>
</dbReference>
<dbReference type="STRING" id="1314776.A0A165ZN94"/>
<feature type="region of interest" description="Disordered" evidence="3">
    <location>
        <begin position="99"/>
        <end position="145"/>
    </location>
</feature>
<gene>
    <name evidence="5" type="ORF">SISSUDRAFT_1065273</name>
</gene>
<feature type="compositionally biased region" description="Low complexity" evidence="3">
    <location>
        <begin position="2557"/>
        <end position="2575"/>
    </location>
</feature>
<dbReference type="InterPro" id="IPR036865">
    <property type="entry name" value="CRAL-TRIO_dom_sf"/>
</dbReference>
<name>A0A165ZN94_9AGAM</name>
<dbReference type="PANTHER" id="PTHR10194:SF142">
    <property type="entry name" value="NEUROFIBROMIN"/>
    <property type="match status" value="1"/>
</dbReference>
<keyword evidence="2" id="KW-0597">Phosphoprotein</keyword>
<dbReference type="SMART" id="SM00323">
    <property type="entry name" value="RasGAP"/>
    <property type="match status" value="1"/>
</dbReference>
<accession>A0A165ZN94</accession>
<sequence length="2625" mass="292026">MHLKGPREKMMATLIGRIEAALPCFSGHPLTVVEADSSLHAVVDSLVHQSQNDGDFILWGLCELLGRLDQLQYADEIQVLQSQLFLLKIVSLVLANRSQPTGSERPASIPDTPSAPTASPTYTNGSQSPQHKIPRKSPSYASDTASSVHSHSLMEATPIVEEIAKYCLSVITGFLRHSPSMNERRATAGSTNAAFTLHDFESTETAALTPFAVLASARGGYITSTNTKPAQPTSTQDSIPSTPLTALHNTSSTSLGSSLALSSATSIAHLTTSETLAASKPSLMKFNAKFAANIIFHLSASNWTVVFERVRKRIHSLSNPSADRDSGDLTDLRLITHCVIDRHRLCQFIAEVSSLLLNLSKDGVLHAAAAVRKSIWVWIETFPLEYADVLRHGKRMDGVPERMYDALYAHVSERQKWILWPALTALLAISPERLKQAEAATMSGMTAKKGKKPSMFLDTLSSALSKSDRTSEIALLCYLDLSRAASHIPASFDNVAIRGLEIHEDIKNRLLHPTSGRPFYQDTESLDVCLYSDALATLYRHDYDDAVTNVFRACLRPETSEAVKMTVVRACLSLCRHESQPGFEVNLAPLYQIVAPRLRDIFAAAVAHRPETDEKGRVRHASIEPLMKREESETASEHVLLVLAILSLFRTDIGFLLHAMGDEVELAKWTADAVKVIRKDANPHYRLSGTRTFANLFQRTSFVSHGIDYACDIFRWHYVAAAPVMRDLALLSIDSADDNEEQRLVSGLMLCNLQYWASTEDTEASKFFKYGKDRLPSLIMGEISLLLLITSSQAGVVTAALQGLKAIANAEGHLESPAPKHFSSEDQAKRWPVYEQLGEEKTVLGRALQQKRIRKLLRHIAFPCTTHQVVWEESYRRFVKIDRSLREGTYSGPAQDLKDQRSNLLLFMMALSGCCTNELLKPLTELVPMENVPIKMRDLGDTMALADKLIDWCIDQFMDTTAETHQIAIDALGTELHHKFFQLLFNKVDKWLGGLIAPGVRSDFSQEYRICIEAIMTIQQQLLDRDDPDAHAILAGMVDEQIRTLARVLDRAGSDPEGIALRLRFCTLCNSVMAKREHRSLRNDYRNEIFQFVISWVAAGMQNLTNSPEPVRSCLVTTVSLSQRLILASPGTVDESDLANALSRAYQASYKTLLDVLSWAERYDKTHEPDPKTGPLYPHVQECVISTIANLCHANADVALKYCANLAYDENERRRLVFCRYMSRVLDQGTSLGISTPISTSTFHNALCELIKDADVNLITTMCETCPSAGESDRALISVLLNLFDTPKSLVNLMKVVVEREVARTGDPNHLFRGNNMYTLLLSGFTRLHGYDYLREVLLPTIKTMTGLPAGMSYEIDPRQLKTGEDISQNLRNVLLVSKALVDVITESHIRLPPMIREVSAHIAEVVGRKWPDRKYTAVGSFLFLRFMNPAITQPATIDIDIGPNEALMRRGLITVSKVLNSLVNNVRFGKEPYMEPLNEFLDARIKAFTHFLSTVCHSPVQSTFAEDNLWLGVAYDESDVVVLQRFFSEHSDKIGKELLSLIKTGVIDEPPPEGKSTWDKLCATLVELGPVAAKPRLEVHPYAQHTVLQEFFQRYAHCNTAPMAQYFTPIHMSWAPADAYLLPLHLVNVETTDYEMLTYYILSTLSESTRPFDIILDCSGFTVASELPMQWLKTIMTLISTEIASRYGRTYIVSSNILAQRYLRKAYNICGGIEVKAIGVPVLSDVIRHRPDLDFSALSRASMTDEPSKEFAPVTLRQKVGSTIAVILHVAETHIRMTTVRAQVIFSSVSSKAVDIVPLSDITDTYSVSTGNDPNEFIIRRRRNSAAIRSAKSRFKDNHSPDSIARPSRLSDYSSAILNAGLWNVCHTNQEVRSAAYNLLHSLCSTLNYDGSPLMLARGTYLPQNPMAFAVLLSDRLSVHAPRLTLDFLDDFCNSLAGAATSHKLSCLQYISPWIRNLPDFCEPGKPTYDTSVSRFREVFRNLIDFTVREHDKDPSVLPSIQQHIWDVIGKLDPSAISNVILEETCRAAIDGGVDSPRCNILAEVVVGYPAMPTRAKLLVKLRKITTKALKPYSPSSTSPDANVWSDAGALMRLCHMASYNFREPGLSQIHVPEVLHVVTLFAGMGPLRLRTATYGLVISVVQSLLHARKEDVSAAQRISNLLEECTSPAGLELFGLKQDSSMGAYEACASSTALSNVWVARWVSLTTASALLTGHFFPARAFVVLGVLATSDLDADLFYQLLMAFKRTIDNVSDSGSTIPALSMLNSIRKLLRWIPSQGYIKCVFWLGAVLLSSPAESLYMEGVRILSSVMDKIHSMPEFRAENLHVALGRARREAILVNVKRRRRNNFFEERSGLSLDQHFSFSLATFLLKGIEDRPDLDACDTFRALIRTTLRCVPRETNHLDPCHAPIHPDVVPYFLILLLKSADRKKYRRLLELVECGSGWIAELDAQHPVSDVIRVNIRMLGDLDATSALLIGSLLVAIFRRNNLNDAQKPIMFWLLADLSNLYPEIIVTCYESVQDKLQEAFATSSNPEVLGALAVIVRVAMADRRALTNSNTSRSSHSSLSTVSETMAHGRSHVQALKELKMEGMVLVNSNFVKDTEAVNRAFRQAAELIDVILQP</sequence>
<dbReference type="Pfam" id="PF00616">
    <property type="entry name" value="RasGAP"/>
    <property type="match status" value="1"/>
</dbReference>
<proteinExistence type="predicted"/>